<protein>
    <recommendedName>
        <fullName evidence="1">UPF0276 protein C7H85_16330</fullName>
    </recommendedName>
</protein>
<dbReference type="Gene3D" id="3.20.20.150">
    <property type="entry name" value="Divalent-metal-dependent TIM barrel enzymes"/>
    <property type="match status" value="1"/>
</dbReference>
<name>A0A2P7R0V7_9GAMM</name>
<dbReference type="Proteomes" id="UP000240243">
    <property type="component" value="Unassembled WGS sequence"/>
</dbReference>
<sequence>MTPTTPRGRDAGASRLPAGVGLGLKLQHADTILAEQPPLAFFEIHAENYMVAGGPRHHYLERIRARYPLSIHGVGMSIGGEEALDREHLARLARLVARYQPEAVSEHLAWTGHGGHFANDLLPLAYTPASLQRVCDHIGQIQDCLQGPILLENPATYLTLASSSLEEADFINQVVRRSGCGLLLDLNNVYVSAVNHGHDALAYLEALPLDRIGELHLAGFDEQRDDAGARLLIDSHGAPIAEPVWALYRRLLARTGPRPTLIERDNQIPAFAELLAEARRAEALLTAPMES</sequence>
<evidence type="ECO:0000313" key="3">
    <source>
        <dbReference type="Proteomes" id="UP000240243"/>
    </source>
</evidence>
<dbReference type="NCBIfam" id="NF003818">
    <property type="entry name" value="PRK05409.1"/>
    <property type="match status" value="1"/>
</dbReference>
<dbReference type="PANTHER" id="PTHR42194:SF1">
    <property type="entry name" value="UPF0276 PROTEIN HI_1600"/>
    <property type="match status" value="1"/>
</dbReference>
<dbReference type="SUPFAM" id="SSF51658">
    <property type="entry name" value="Xylose isomerase-like"/>
    <property type="match status" value="1"/>
</dbReference>
<keyword evidence="3" id="KW-1185">Reference proteome</keyword>
<dbReference type="HAMAP" id="MF_00697">
    <property type="entry name" value="UPF0276"/>
    <property type="match status" value="1"/>
</dbReference>
<organism evidence="2 3">
    <name type="scientific">Zobellella endophytica</name>
    <dbReference type="NCBI Taxonomy" id="2116700"/>
    <lineage>
        <taxon>Bacteria</taxon>
        <taxon>Pseudomonadati</taxon>
        <taxon>Pseudomonadota</taxon>
        <taxon>Gammaproteobacteria</taxon>
        <taxon>Aeromonadales</taxon>
        <taxon>Aeromonadaceae</taxon>
        <taxon>Zobellella</taxon>
    </lineage>
</organism>
<evidence type="ECO:0000313" key="2">
    <source>
        <dbReference type="EMBL" id="PSJ43844.1"/>
    </source>
</evidence>
<dbReference type="OrthoDB" id="9763101at2"/>
<comment type="similarity">
    <text evidence="1">Belongs to the UPF0276 family.</text>
</comment>
<accession>A0A2P7R0V7</accession>
<dbReference type="AlphaFoldDB" id="A0A2P7R0V7"/>
<dbReference type="InterPro" id="IPR007801">
    <property type="entry name" value="MbnB/TglH/ChrH"/>
</dbReference>
<gene>
    <name evidence="2" type="ORF">C7H85_16330</name>
</gene>
<dbReference type="EMBL" id="PXYG01000008">
    <property type="protein sequence ID" value="PSJ43844.1"/>
    <property type="molecule type" value="Genomic_DNA"/>
</dbReference>
<comment type="caution">
    <text evidence="2">The sequence shown here is derived from an EMBL/GenBank/DDBJ whole genome shotgun (WGS) entry which is preliminary data.</text>
</comment>
<dbReference type="PANTHER" id="PTHR42194">
    <property type="entry name" value="UPF0276 PROTEIN HI_1600"/>
    <property type="match status" value="1"/>
</dbReference>
<dbReference type="Pfam" id="PF05114">
    <property type="entry name" value="MbnB_TglH_ChrH"/>
    <property type="match status" value="1"/>
</dbReference>
<evidence type="ECO:0000256" key="1">
    <source>
        <dbReference type="HAMAP-Rule" id="MF_00697"/>
    </source>
</evidence>
<proteinExistence type="inferred from homology"/>
<dbReference type="RefSeq" id="WP_106730799.1">
    <property type="nucleotide sequence ID" value="NZ_PXYG01000008.1"/>
</dbReference>
<dbReference type="InterPro" id="IPR036237">
    <property type="entry name" value="Xyl_isomerase-like_sf"/>
</dbReference>
<reference evidence="2 3" key="1">
    <citation type="submission" date="2018-03" db="EMBL/GenBank/DDBJ databases">
        <title>The draft genome of Zobellella sp. 59N8.</title>
        <authorList>
            <person name="Liu L."/>
            <person name="Li L."/>
            <person name="Zhang X."/>
            <person name="Liang L."/>
            <person name="Wang T."/>
        </authorList>
    </citation>
    <scope>NUCLEOTIDE SEQUENCE [LARGE SCALE GENOMIC DNA]</scope>
    <source>
        <strain evidence="2 3">59N8</strain>
    </source>
</reference>